<dbReference type="PANTHER" id="PTHR45695:SF21">
    <property type="entry name" value="G-PROTEIN COUPLED RECEPTOR 151-RELATED"/>
    <property type="match status" value="1"/>
</dbReference>
<keyword evidence="6 10" id="KW-0675">Receptor</keyword>
<dbReference type="InterPro" id="IPR017452">
    <property type="entry name" value="GPCR_Rhodpsn_7TM"/>
</dbReference>
<feature type="transmembrane region" description="Helical" evidence="8">
    <location>
        <begin position="189"/>
        <end position="209"/>
    </location>
</feature>
<evidence type="ECO:0000256" key="6">
    <source>
        <dbReference type="ARBA" id="ARBA00023170"/>
    </source>
</evidence>
<dbReference type="InterPro" id="IPR000276">
    <property type="entry name" value="GPCR_Rhodpsn"/>
</dbReference>
<dbReference type="PANTHER" id="PTHR45695">
    <property type="entry name" value="LEUCOKININ RECEPTOR-RELATED"/>
    <property type="match status" value="1"/>
</dbReference>
<feature type="domain" description="G-protein coupled receptors family 1 profile" evidence="9">
    <location>
        <begin position="40"/>
        <end position="285"/>
    </location>
</feature>
<keyword evidence="3 8" id="KW-1133">Transmembrane helix</keyword>
<comment type="caution">
    <text evidence="10">The sequence shown here is derived from an EMBL/GenBank/DDBJ whole genome shotgun (WGS) entry which is preliminary data.</text>
</comment>
<evidence type="ECO:0000256" key="7">
    <source>
        <dbReference type="ARBA" id="ARBA00023224"/>
    </source>
</evidence>
<dbReference type="PROSITE" id="PS50262">
    <property type="entry name" value="G_PROTEIN_RECEP_F1_2"/>
    <property type="match status" value="1"/>
</dbReference>
<keyword evidence="2 8" id="KW-0812">Transmembrane</keyword>
<dbReference type="AlphaFoldDB" id="A0AAD4ZZ15"/>
<keyword evidence="7" id="KW-0807">Transducer</keyword>
<reference evidence="10" key="1">
    <citation type="submission" date="2018-07" db="EMBL/GenBank/DDBJ databases">
        <title>Comparative genomics of catfishes provides insights into carnivory and benthic adaptation.</title>
        <authorList>
            <person name="Zhang Y."/>
            <person name="Wang D."/>
            <person name="Peng Z."/>
            <person name="Zheng S."/>
            <person name="Shao F."/>
            <person name="Tao W."/>
        </authorList>
    </citation>
    <scope>NUCLEOTIDE SEQUENCE</scope>
    <source>
        <strain evidence="10">Chongqing</strain>
    </source>
</reference>
<sequence>MDPLACMVGFDGGIQQLSGEDTMIILPAVLISICVVGIVGNVLILVVLIRSVMVKKCVSGIVVMLVNLSGTDLLILAVCSSTRAVTYHSRTWTLGHFACRTAEWFQHGCLATKCLTLAVMSRARYEFDCKPQLKLNRVLIASGSIWVLGLTLPVVEIVFSKLQVKGNFSVCVTELPRHPSDFMPVYSKIYVLVVYAFPIIFSAACHVCAIFRMKPGDGARAARRTESRLALLSVTAANAVLLLPEWTVWLWLHHRPRQTCEHLAALVVLGQVCTYLTSASTPAILLTMLSPLRENMTWLKCRRASRERKRELSSKAACALDDGMAMIHTDALGRPLPDLEHFWTSRRNTVVSDNTNPFPWEGMGHCHVEL</sequence>
<dbReference type="Pfam" id="PF00001">
    <property type="entry name" value="7tm_1"/>
    <property type="match status" value="1"/>
</dbReference>
<dbReference type="GO" id="GO:0005886">
    <property type="term" value="C:plasma membrane"/>
    <property type="evidence" value="ECO:0007669"/>
    <property type="project" value="TreeGrafter"/>
</dbReference>
<proteinExistence type="predicted"/>
<feature type="transmembrane region" description="Helical" evidence="8">
    <location>
        <begin position="24"/>
        <end position="49"/>
    </location>
</feature>
<evidence type="ECO:0000256" key="2">
    <source>
        <dbReference type="ARBA" id="ARBA00022692"/>
    </source>
</evidence>
<evidence type="ECO:0000256" key="4">
    <source>
        <dbReference type="ARBA" id="ARBA00023040"/>
    </source>
</evidence>
<evidence type="ECO:0000256" key="8">
    <source>
        <dbReference type="SAM" id="Phobius"/>
    </source>
</evidence>
<name>A0AAD4ZZ15_SILAS</name>
<comment type="subcellular location">
    <subcellularLocation>
        <location evidence="1">Membrane</location>
        <topology evidence="1">Multi-pass membrane protein</topology>
    </subcellularLocation>
</comment>
<dbReference type="GO" id="GO:0004930">
    <property type="term" value="F:G protein-coupled receptor activity"/>
    <property type="evidence" value="ECO:0007669"/>
    <property type="project" value="UniProtKB-KW"/>
</dbReference>
<keyword evidence="4" id="KW-0297">G-protein coupled receptor</keyword>
<accession>A0AAD4ZZ15</accession>
<protein>
    <submittedName>
        <fullName evidence="10">G-protein coupled receptor 151</fullName>
    </submittedName>
</protein>
<dbReference type="PRINTS" id="PR00237">
    <property type="entry name" value="GPCRRHODOPSN"/>
</dbReference>
<evidence type="ECO:0000256" key="1">
    <source>
        <dbReference type="ARBA" id="ARBA00004141"/>
    </source>
</evidence>
<keyword evidence="5 8" id="KW-0472">Membrane</keyword>
<dbReference type="SUPFAM" id="SSF81321">
    <property type="entry name" value="Family A G protein-coupled receptor-like"/>
    <property type="match status" value="1"/>
</dbReference>
<feature type="transmembrane region" description="Helical" evidence="8">
    <location>
        <begin position="264"/>
        <end position="289"/>
    </location>
</feature>
<dbReference type="Proteomes" id="UP001205998">
    <property type="component" value="Unassembled WGS sequence"/>
</dbReference>
<gene>
    <name evidence="10" type="ORF">C0J50_7368</name>
</gene>
<evidence type="ECO:0000256" key="5">
    <source>
        <dbReference type="ARBA" id="ARBA00023136"/>
    </source>
</evidence>
<evidence type="ECO:0000313" key="10">
    <source>
        <dbReference type="EMBL" id="KAI5606814.1"/>
    </source>
</evidence>
<dbReference type="Gene3D" id="1.20.1070.10">
    <property type="entry name" value="Rhodopsin 7-helix transmembrane proteins"/>
    <property type="match status" value="1"/>
</dbReference>
<feature type="transmembrane region" description="Helical" evidence="8">
    <location>
        <begin position="135"/>
        <end position="159"/>
    </location>
</feature>
<evidence type="ECO:0000313" key="11">
    <source>
        <dbReference type="Proteomes" id="UP001205998"/>
    </source>
</evidence>
<evidence type="ECO:0000256" key="3">
    <source>
        <dbReference type="ARBA" id="ARBA00022989"/>
    </source>
</evidence>
<feature type="transmembrane region" description="Helical" evidence="8">
    <location>
        <begin position="229"/>
        <end position="252"/>
    </location>
</feature>
<dbReference type="EMBL" id="MU596817">
    <property type="protein sequence ID" value="KAI5606814.1"/>
    <property type="molecule type" value="Genomic_DNA"/>
</dbReference>
<evidence type="ECO:0000259" key="9">
    <source>
        <dbReference type="PROSITE" id="PS50262"/>
    </source>
</evidence>
<organism evidence="10 11">
    <name type="scientific">Silurus asotus</name>
    <name type="common">Amur catfish</name>
    <name type="synonym">Parasilurus asotus</name>
    <dbReference type="NCBI Taxonomy" id="30991"/>
    <lineage>
        <taxon>Eukaryota</taxon>
        <taxon>Metazoa</taxon>
        <taxon>Chordata</taxon>
        <taxon>Craniata</taxon>
        <taxon>Vertebrata</taxon>
        <taxon>Euteleostomi</taxon>
        <taxon>Actinopterygii</taxon>
        <taxon>Neopterygii</taxon>
        <taxon>Teleostei</taxon>
        <taxon>Ostariophysi</taxon>
        <taxon>Siluriformes</taxon>
        <taxon>Siluridae</taxon>
        <taxon>Silurus</taxon>
    </lineage>
</organism>
<keyword evidence="11" id="KW-1185">Reference proteome</keyword>